<dbReference type="Proteomes" id="UP001597343">
    <property type="component" value="Unassembled WGS sequence"/>
</dbReference>
<protein>
    <submittedName>
        <fullName evidence="1">Uncharacterized protein</fullName>
    </submittedName>
</protein>
<organism evidence="1 2">
    <name type="scientific">Tumebacillus lipolyticus</name>
    <dbReference type="NCBI Taxonomy" id="1280370"/>
    <lineage>
        <taxon>Bacteria</taxon>
        <taxon>Bacillati</taxon>
        <taxon>Bacillota</taxon>
        <taxon>Bacilli</taxon>
        <taxon>Bacillales</taxon>
        <taxon>Alicyclobacillaceae</taxon>
        <taxon>Tumebacillus</taxon>
    </lineage>
</organism>
<gene>
    <name evidence="1" type="ORF">ACFSOY_17840</name>
</gene>
<evidence type="ECO:0000313" key="1">
    <source>
        <dbReference type="EMBL" id="MFD2171828.1"/>
    </source>
</evidence>
<proteinExistence type="predicted"/>
<keyword evidence="2" id="KW-1185">Reference proteome</keyword>
<dbReference type="EMBL" id="JBHUIO010000011">
    <property type="protein sequence ID" value="MFD2171828.1"/>
    <property type="molecule type" value="Genomic_DNA"/>
</dbReference>
<dbReference type="RefSeq" id="WP_386048963.1">
    <property type="nucleotide sequence ID" value="NZ_JBHUIO010000011.1"/>
</dbReference>
<comment type="caution">
    <text evidence="1">The sequence shown here is derived from an EMBL/GenBank/DDBJ whole genome shotgun (WGS) entry which is preliminary data.</text>
</comment>
<name>A0ABW5A159_9BACL</name>
<sequence>MERLQKELRQYAVELSEHLAFEHSVEDYCDFLNNLLAATVRHHGEATIAQMSEETIMKVIKSQVRELIQLKRIHKLLKRRERI</sequence>
<evidence type="ECO:0000313" key="2">
    <source>
        <dbReference type="Proteomes" id="UP001597343"/>
    </source>
</evidence>
<accession>A0ABW5A159</accession>
<reference evidence="2" key="1">
    <citation type="journal article" date="2019" name="Int. J. Syst. Evol. Microbiol.">
        <title>The Global Catalogue of Microorganisms (GCM) 10K type strain sequencing project: providing services to taxonomists for standard genome sequencing and annotation.</title>
        <authorList>
            <consortium name="The Broad Institute Genomics Platform"/>
            <consortium name="The Broad Institute Genome Sequencing Center for Infectious Disease"/>
            <person name="Wu L."/>
            <person name="Ma J."/>
        </authorList>
    </citation>
    <scope>NUCLEOTIDE SEQUENCE [LARGE SCALE GENOMIC DNA]</scope>
    <source>
        <strain evidence="2">CGMCC 1.13574</strain>
    </source>
</reference>